<protein>
    <submittedName>
        <fullName evidence="1">Uncharacterized protein</fullName>
    </submittedName>
</protein>
<proteinExistence type="predicted"/>
<dbReference type="EMBL" id="LBTF01000038">
    <property type="protein sequence ID" value="KKQ34751.1"/>
    <property type="molecule type" value="Genomic_DNA"/>
</dbReference>
<sequence>MTKNQTAATIKITGIFRLFLLLAEGEGFEPSVGFPTQTFQVCALDRYANPPMLLCTNISRLRQ</sequence>
<evidence type="ECO:0000313" key="2">
    <source>
        <dbReference type="Proteomes" id="UP000033876"/>
    </source>
</evidence>
<name>A0A0G0K290_9BACT</name>
<evidence type="ECO:0000313" key="1">
    <source>
        <dbReference type="EMBL" id="KKQ34751.1"/>
    </source>
</evidence>
<accession>A0A0G0K290</accession>
<dbReference type="AlphaFoldDB" id="A0A0G0K290"/>
<comment type="caution">
    <text evidence="1">The sequence shown here is derived from an EMBL/GenBank/DDBJ whole genome shotgun (WGS) entry which is preliminary data.</text>
</comment>
<reference evidence="1 2" key="1">
    <citation type="journal article" date="2015" name="Nature">
        <title>rRNA introns, odd ribosomes, and small enigmatic genomes across a large radiation of phyla.</title>
        <authorList>
            <person name="Brown C.T."/>
            <person name="Hug L.A."/>
            <person name="Thomas B.C."/>
            <person name="Sharon I."/>
            <person name="Castelle C.J."/>
            <person name="Singh A."/>
            <person name="Wilkins M.J."/>
            <person name="Williams K.H."/>
            <person name="Banfield J.F."/>
        </authorList>
    </citation>
    <scope>NUCLEOTIDE SEQUENCE [LARGE SCALE GENOMIC DNA]</scope>
</reference>
<gene>
    <name evidence="1" type="ORF">US50_C0038G0011</name>
</gene>
<dbReference type="Proteomes" id="UP000033876">
    <property type="component" value="Unassembled WGS sequence"/>
</dbReference>
<organism evidence="1 2">
    <name type="scientific">Candidatus Nomurabacteria bacterium GW2011_GWB1_37_5</name>
    <dbReference type="NCBI Taxonomy" id="1618742"/>
    <lineage>
        <taxon>Bacteria</taxon>
        <taxon>Candidatus Nomuraibacteriota</taxon>
    </lineage>
</organism>